<dbReference type="Proteomes" id="UP001151234">
    <property type="component" value="Unassembled WGS sequence"/>
</dbReference>
<evidence type="ECO:0000313" key="2">
    <source>
        <dbReference type="Proteomes" id="UP001151234"/>
    </source>
</evidence>
<reference evidence="1" key="1">
    <citation type="submission" date="2022-11" db="EMBL/GenBank/DDBJ databases">
        <title>Draft genome sequence of Hoeflea poritis E7-10 and Hoeflea prorocentri PM5-8, separated from scleractinian coral Porites lutea and marine dinoflagellate.</title>
        <authorList>
            <person name="Zhang G."/>
            <person name="Wei Q."/>
            <person name="Cai L."/>
        </authorList>
    </citation>
    <scope>NUCLEOTIDE SEQUENCE</scope>
    <source>
        <strain evidence="1">PM5-8</strain>
    </source>
</reference>
<comment type="caution">
    <text evidence="1">The sequence shown here is derived from an EMBL/GenBank/DDBJ whole genome shotgun (WGS) entry which is preliminary data.</text>
</comment>
<dbReference type="InterPro" id="IPR058532">
    <property type="entry name" value="YjbR/MT2646/Rv2570-like"/>
</dbReference>
<dbReference type="SUPFAM" id="SSF142906">
    <property type="entry name" value="YjbR-like"/>
    <property type="match status" value="1"/>
</dbReference>
<dbReference type="Pfam" id="PF04237">
    <property type="entry name" value="YjbR"/>
    <property type="match status" value="1"/>
</dbReference>
<dbReference type="PANTHER" id="PTHR35145:SF1">
    <property type="entry name" value="CYTOPLASMIC PROTEIN"/>
    <property type="match status" value="1"/>
</dbReference>
<evidence type="ECO:0000313" key="1">
    <source>
        <dbReference type="EMBL" id="MDA5398835.1"/>
    </source>
</evidence>
<accession>A0A9X3UIG9</accession>
<dbReference type="RefSeq" id="WP_267990237.1">
    <property type="nucleotide sequence ID" value="NZ_JAPJZI010000001.1"/>
</dbReference>
<dbReference type="GO" id="GO:0003677">
    <property type="term" value="F:DNA binding"/>
    <property type="evidence" value="ECO:0007669"/>
    <property type="project" value="UniProtKB-KW"/>
</dbReference>
<keyword evidence="1" id="KW-0238">DNA-binding</keyword>
<dbReference type="PANTHER" id="PTHR35145">
    <property type="entry name" value="CYTOPLASMIC PROTEIN-RELATED"/>
    <property type="match status" value="1"/>
</dbReference>
<dbReference type="Gene3D" id="3.90.1150.30">
    <property type="match status" value="1"/>
</dbReference>
<keyword evidence="2" id="KW-1185">Reference proteome</keyword>
<protein>
    <submittedName>
        <fullName evidence="1">MmcQ/YjbR family DNA-binding protein</fullName>
    </submittedName>
</protein>
<dbReference type="InterPro" id="IPR007351">
    <property type="entry name" value="YjbR"/>
</dbReference>
<dbReference type="EMBL" id="JAPJZI010000001">
    <property type="protein sequence ID" value="MDA5398835.1"/>
    <property type="molecule type" value="Genomic_DNA"/>
</dbReference>
<organism evidence="1 2">
    <name type="scientific">Hoeflea prorocentri</name>
    <dbReference type="NCBI Taxonomy" id="1922333"/>
    <lineage>
        <taxon>Bacteria</taxon>
        <taxon>Pseudomonadati</taxon>
        <taxon>Pseudomonadota</taxon>
        <taxon>Alphaproteobacteria</taxon>
        <taxon>Hyphomicrobiales</taxon>
        <taxon>Rhizobiaceae</taxon>
        <taxon>Hoeflea</taxon>
    </lineage>
</organism>
<proteinExistence type="predicted"/>
<sequence length="119" mass="13255">MNRSEFDSFCRSLKATTHIVQWGGASVWKVGGKIFAICSQWTDGPGERFSFKCSDLTYTILTEQEGIVPAPYLARAKWVQVEDLTAMADVDLRGYIEAAHTIVASKLTKKQQRDLGLVV</sequence>
<name>A0A9X3UIG9_9HYPH</name>
<gene>
    <name evidence="1" type="ORF">OQ273_09665</name>
</gene>
<dbReference type="AlphaFoldDB" id="A0A9X3UIG9"/>
<dbReference type="InterPro" id="IPR038056">
    <property type="entry name" value="YjbR-like_sf"/>
</dbReference>